<dbReference type="Gene3D" id="1.20.120.450">
    <property type="entry name" value="dinb family like domain"/>
    <property type="match status" value="1"/>
</dbReference>
<dbReference type="SUPFAM" id="SSF109854">
    <property type="entry name" value="DinB/YfiT-like putative metalloenzymes"/>
    <property type="match status" value="1"/>
</dbReference>
<dbReference type="InterPro" id="IPR007061">
    <property type="entry name" value="MST-like"/>
</dbReference>
<proteinExistence type="predicted"/>
<dbReference type="EMBL" id="PVTJ01000001">
    <property type="protein sequence ID" value="PRY62344.1"/>
    <property type="molecule type" value="Genomic_DNA"/>
</dbReference>
<comment type="caution">
    <text evidence="1">The sequence shown here is derived from an EMBL/GenBank/DDBJ whole genome shotgun (WGS) entry which is preliminary data.</text>
</comment>
<protein>
    <submittedName>
        <fullName evidence="1">Putative damage-inducible protein DinB</fullName>
    </submittedName>
</protein>
<dbReference type="AlphaFoldDB" id="A0A2T0UWT1"/>
<accession>A0A2T0UWT1</accession>
<dbReference type="RefSeq" id="WP_106362368.1">
    <property type="nucleotide sequence ID" value="NZ_PVTJ01000001.1"/>
</dbReference>
<dbReference type="Proteomes" id="UP000238176">
    <property type="component" value="Unassembled WGS sequence"/>
</dbReference>
<gene>
    <name evidence="1" type="ORF">B0I28_101672</name>
</gene>
<reference evidence="1 2" key="1">
    <citation type="submission" date="2018-03" db="EMBL/GenBank/DDBJ databases">
        <title>Genomic Encyclopedia of Type Strains, Phase III (KMG-III): the genomes of soil and plant-associated and newly described type strains.</title>
        <authorList>
            <person name="Whitman W."/>
        </authorList>
    </citation>
    <scope>NUCLEOTIDE SEQUENCE [LARGE SCALE GENOMIC DNA]</scope>
    <source>
        <strain evidence="1 2">CGMCC 4.7067</strain>
    </source>
</reference>
<dbReference type="OrthoDB" id="4548523at2"/>
<name>A0A2T0UWT1_9ACTN</name>
<keyword evidence="2" id="KW-1185">Reference proteome</keyword>
<organism evidence="1 2">
    <name type="scientific">Glycomyces artemisiae</name>
    <dbReference type="NCBI Taxonomy" id="1076443"/>
    <lineage>
        <taxon>Bacteria</taxon>
        <taxon>Bacillati</taxon>
        <taxon>Actinomycetota</taxon>
        <taxon>Actinomycetes</taxon>
        <taxon>Glycomycetales</taxon>
        <taxon>Glycomycetaceae</taxon>
        <taxon>Glycomyces</taxon>
    </lineage>
</organism>
<evidence type="ECO:0000313" key="2">
    <source>
        <dbReference type="Proteomes" id="UP000238176"/>
    </source>
</evidence>
<sequence length="166" mass="18948">MKRQQVQPQPIDERTALNERLRWQRQTVRKKAEGLAEAEAHRPYLPSPLMTVAGLVSHLRWNEHAWFEVCLLGEPDRGPWSDDDPDAEMRVDGVPLARLLDEYDEQCARSVAIADALPLDALERNAPPEGEPCSLRWILLHMIEETARHNGHIDIMREFADGVTGE</sequence>
<dbReference type="InterPro" id="IPR034660">
    <property type="entry name" value="DinB/YfiT-like"/>
</dbReference>
<evidence type="ECO:0000313" key="1">
    <source>
        <dbReference type="EMBL" id="PRY62344.1"/>
    </source>
</evidence>
<dbReference type="Pfam" id="PF04978">
    <property type="entry name" value="MST"/>
    <property type="match status" value="1"/>
</dbReference>